<accession>A0AAE0GRL1</accession>
<dbReference type="Proteomes" id="UP001190700">
    <property type="component" value="Unassembled WGS sequence"/>
</dbReference>
<sequence>DAQQAARGGEELVGPVRTRSACRARKTRSEGGLHGEAEGACWACQDAERYVASINRTAELENENAMLRLEVTESKGMVEAARTEAAGAMRRLLDNEEQATEAIAKATQMQIGVVEVSYAAGEDSGQCSSFPILRHTICQAPRFFAHYCRACVSAPPHHLPSATLLRPLLPSLCKCSATPSAKRHASSPITAESVRKELNGGMSHPEIKNETATDQWSQAEERCAELRRMLG</sequence>
<feature type="non-terminal residue" evidence="2">
    <location>
        <position position="1"/>
    </location>
</feature>
<comment type="caution">
    <text evidence="2">The sequence shown here is derived from an EMBL/GenBank/DDBJ whole genome shotgun (WGS) entry which is preliminary data.</text>
</comment>
<gene>
    <name evidence="2" type="ORF">CYMTET_10006</name>
</gene>
<name>A0AAE0GRL1_9CHLO</name>
<reference evidence="2 3" key="1">
    <citation type="journal article" date="2015" name="Genome Biol. Evol.">
        <title>Comparative Genomics of a Bacterivorous Green Alga Reveals Evolutionary Causalities and Consequences of Phago-Mixotrophic Mode of Nutrition.</title>
        <authorList>
            <person name="Burns J.A."/>
            <person name="Paasch A."/>
            <person name="Narechania A."/>
            <person name="Kim E."/>
        </authorList>
    </citation>
    <scope>NUCLEOTIDE SEQUENCE [LARGE SCALE GENOMIC DNA]</scope>
    <source>
        <strain evidence="2 3">PLY_AMNH</strain>
    </source>
</reference>
<feature type="coiled-coil region" evidence="1">
    <location>
        <begin position="55"/>
        <end position="109"/>
    </location>
</feature>
<keyword evidence="1" id="KW-0175">Coiled coil</keyword>
<protein>
    <submittedName>
        <fullName evidence="2">Uncharacterized protein</fullName>
    </submittedName>
</protein>
<dbReference type="EMBL" id="LGRX02003423">
    <property type="protein sequence ID" value="KAK3282246.1"/>
    <property type="molecule type" value="Genomic_DNA"/>
</dbReference>
<dbReference type="AlphaFoldDB" id="A0AAE0GRL1"/>
<evidence type="ECO:0000313" key="3">
    <source>
        <dbReference type="Proteomes" id="UP001190700"/>
    </source>
</evidence>
<organism evidence="2 3">
    <name type="scientific">Cymbomonas tetramitiformis</name>
    <dbReference type="NCBI Taxonomy" id="36881"/>
    <lineage>
        <taxon>Eukaryota</taxon>
        <taxon>Viridiplantae</taxon>
        <taxon>Chlorophyta</taxon>
        <taxon>Pyramimonadophyceae</taxon>
        <taxon>Pyramimonadales</taxon>
        <taxon>Pyramimonadaceae</taxon>
        <taxon>Cymbomonas</taxon>
    </lineage>
</organism>
<evidence type="ECO:0000256" key="1">
    <source>
        <dbReference type="SAM" id="Coils"/>
    </source>
</evidence>
<keyword evidence="3" id="KW-1185">Reference proteome</keyword>
<proteinExistence type="predicted"/>
<evidence type="ECO:0000313" key="2">
    <source>
        <dbReference type="EMBL" id="KAK3282246.1"/>
    </source>
</evidence>